<feature type="region of interest" description="Disordered" evidence="1">
    <location>
        <begin position="1"/>
        <end position="82"/>
    </location>
</feature>
<evidence type="ECO:0000313" key="2">
    <source>
        <dbReference type="EMBL" id="KAG9938661.1"/>
    </source>
</evidence>
<feature type="compositionally biased region" description="Polar residues" evidence="1">
    <location>
        <begin position="73"/>
        <end position="82"/>
    </location>
</feature>
<accession>A0A9P8JJH2</accession>
<proteinExistence type="predicted"/>
<evidence type="ECO:0000313" key="3">
    <source>
        <dbReference type="Proteomes" id="UP000729357"/>
    </source>
</evidence>
<dbReference type="Proteomes" id="UP000729357">
    <property type="component" value="Unassembled WGS sequence"/>
</dbReference>
<protein>
    <submittedName>
        <fullName evidence="2">Uncharacterized protein</fullName>
    </submittedName>
</protein>
<feature type="non-terminal residue" evidence="2">
    <location>
        <position position="82"/>
    </location>
</feature>
<comment type="caution">
    <text evidence="2">The sequence shown here is derived from an EMBL/GenBank/DDBJ whole genome shotgun (WGS) entry which is preliminary data.</text>
</comment>
<dbReference type="EMBL" id="JAHFXS010005811">
    <property type="protein sequence ID" value="KAG9938661.1"/>
    <property type="molecule type" value="Genomic_DNA"/>
</dbReference>
<sequence length="82" mass="8286">MAESEADKIRNKRLAKLGGGSGASSPAPLSPSVETAPASSSSASQDKPAEPAGNPFSQLGIKSETKTPVKINITPSAAQKRP</sequence>
<reference evidence="2" key="2">
    <citation type="submission" date="2021-08" db="EMBL/GenBank/DDBJ databases">
        <authorList>
            <person name="Gostincar C."/>
            <person name="Sun X."/>
            <person name="Song Z."/>
            <person name="Gunde-Cimerman N."/>
        </authorList>
    </citation>
    <scope>NUCLEOTIDE SEQUENCE</scope>
    <source>
        <strain evidence="2">EXF-9298</strain>
    </source>
</reference>
<name>A0A9P8JJH2_AURME</name>
<evidence type="ECO:0000256" key="1">
    <source>
        <dbReference type="SAM" id="MobiDB-lite"/>
    </source>
</evidence>
<keyword evidence="3" id="KW-1185">Reference proteome</keyword>
<organism evidence="2 3">
    <name type="scientific">Aureobasidium melanogenum</name>
    <name type="common">Aureobasidium pullulans var. melanogenum</name>
    <dbReference type="NCBI Taxonomy" id="46634"/>
    <lineage>
        <taxon>Eukaryota</taxon>
        <taxon>Fungi</taxon>
        <taxon>Dikarya</taxon>
        <taxon>Ascomycota</taxon>
        <taxon>Pezizomycotina</taxon>
        <taxon>Dothideomycetes</taxon>
        <taxon>Dothideomycetidae</taxon>
        <taxon>Dothideales</taxon>
        <taxon>Saccotheciaceae</taxon>
        <taxon>Aureobasidium</taxon>
    </lineage>
</organism>
<feature type="compositionally biased region" description="Low complexity" evidence="1">
    <location>
        <begin position="23"/>
        <end position="32"/>
    </location>
</feature>
<dbReference type="AlphaFoldDB" id="A0A9P8JJH2"/>
<gene>
    <name evidence="2" type="ORF">KCU98_g19641</name>
</gene>
<reference evidence="2" key="1">
    <citation type="journal article" date="2021" name="J Fungi (Basel)">
        <title>Virulence traits and population genomics of the black yeast Aureobasidium melanogenum.</title>
        <authorList>
            <person name="Cernosa A."/>
            <person name="Sun X."/>
            <person name="Gostincar C."/>
            <person name="Fang C."/>
            <person name="Gunde-Cimerman N."/>
            <person name="Song Z."/>
        </authorList>
    </citation>
    <scope>NUCLEOTIDE SEQUENCE</scope>
    <source>
        <strain evidence="2">EXF-9298</strain>
    </source>
</reference>